<organism evidence="2 3">
    <name type="scientific">Krasilnikoviella flava</name>
    <dbReference type="NCBI Taxonomy" id="526729"/>
    <lineage>
        <taxon>Bacteria</taxon>
        <taxon>Bacillati</taxon>
        <taxon>Actinomycetota</taxon>
        <taxon>Actinomycetes</taxon>
        <taxon>Micrococcales</taxon>
        <taxon>Promicromonosporaceae</taxon>
        <taxon>Krasilnikoviella</taxon>
    </lineage>
</organism>
<accession>A0A1T5LF07</accession>
<reference evidence="2 3" key="1">
    <citation type="submission" date="2017-02" db="EMBL/GenBank/DDBJ databases">
        <authorList>
            <person name="Peterson S.W."/>
        </authorList>
    </citation>
    <scope>NUCLEOTIDE SEQUENCE [LARGE SCALE GENOMIC DNA]</scope>
    <source>
        <strain evidence="2 3">DSM 21481</strain>
    </source>
</reference>
<dbReference type="STRING" id="526729.SAMN04324258_3281"/>
<feature type="transmembrane region" description="Helical" evidence="1">
    <location>
        <begin position="55"/>
        <end position="77"/>
    </location>
</feature>
<evidence type="ECO:0008006" key="4">
    <source>
        <dbReference type="Google" id="ProtNLM"/>
    </source>
</evidence>
<name>A0A1T5LF07_9MICO</name>
<keyword evidence="3" id="KW-1185">Reference proteome</keyword>
<keyword evidence="1" id="KW-0472">Membrane</keyword>
<feature type="transmembrane region" description="Helical" evidence="1">
    <location>
        <begin position="133"/>
        <end position="157"/>
    </location>
</feature>
<dbReference type="RefSeq" id="WP_079575569.1">
    <property type="nucleotide sequence ID" value="NZ_FUZQ01000006.1"/>
</dbReference>
<feature type="transmembrane region" description="Helical" evidence="1">
    <location>
        <begin position="177"/>
        <end position="210"/>
    </location>
</feature>
<keyword evidence="1" id="KW-0812">Transmembrane</keyword>
<feature type="transmembrane region" description="Helical" evidence="1">
    <location>
        <begin position="24"/>
        <end position="48"/>
    </location>
</feature>
<evidence type="ECO:0000313" key="3">
    <source>
        <dbReference type="Proteomes" id="UP000189777"/>
    </source>
</evidence>
<dbReference type="EMBL" id="FUZQ01000006">
    <property type="protein sequence ID" value="SKC74434.1"/>
    <property type="molecule type" value="Genomic_DNA"/>
</dbReference>
<feature type="transmembrane region" description="Helical" evidence="1">
    <location>
        <begin position="97"/>
        <end position="121"/>
    </location>
</feature>
<protein>
    <recommendedName>
        <fullName evidence="4">Membrane protein YesL</fullName>
    </recommendedName>
</protein>
<keyword evidence="1" id="KW-1133">Transmembrane helix</keyword>
<proteinExistence type="predicted"/>
<evidence type="ECO:0000313" key="2">
    <source>
        <dbReference type="EMBL" id="SKC74434.1"/>
    </source>
</evidence>
<gene>
    <name evidence="2" type="ORF">SAMN04324258_3281</name>
</gene>
<sequence length="229" mass="23902">MAAGAGGSVREFGDGVLGRVTARIYWYLVVGVLVALGNVPTLVLLALLDRSTGNALLVPLCLVPAAPFLSAGVFALHARAGADEPAPGRAFARGLRLGWLDVLRLWVPATAALGVVATCVVHRETAGISVAYVVVLGVVGLAVLLWALQALLLASLFSFRARDVARLSVYYLGRRPLVTVGLLALVVVAGGVVWLAGEVVLAVVAAAWLAFLLRTGQPVLDDVRHRFVA</sequence>
<dbReference type="Proteomes" id="UP000189777">
    <property type="component" value="Unassembled WGS sequence"/>
</dbReference>
<dbReference type="AlphaFoldDB" id="A0A1T5LF07"/>
<evidence type="ECO:0000256" key="1">
    <source>
        <dbReference type="SAM" id="Phobius"/>
    </source>
</evidence>